<name>M2STU4_COCH5</name>
<feature type="region of interest" description="Disordered" evidence="1">
    <location>
        <begin position="244"/>
        <end position="275"/>
    </location>
</feature>
<protein>
    <submittedName>
        <fullName evidence="2">Uncharacterized protein</fullName>
    </submittedName>
</protein>
<feature type="compositionally biased region" description="Polar residues" evidence="1">
    <location>
        <begin position="250"/>
        <end position="275"/>
    </location>
</feature>
<dbReference type="AlphaFoldDB" id="M2STU4"/>
<dbReference type="OrthoDB" id="3688221at2759"/>
<dbReference type="HOGENOM" id="CLU_694723_0_0_1"/>
<sequence>MTTPRQPKSESSSNLGPPPSFLKQLLNEISGVGTSAALDNNKTSQSSPGAGTAGDAEKHVPSIWVGGASAARDAREKLRAADEARKRKRSITKAETIPPSSSLPQRASLPSSQSTMASSGDCYTVSHRHNETGGIPKVKQNTISSDEYVLSADALPSSQPRLNLQKLKIPLPIVPDEPTQSSSPLISCGSDLSSNTSSSEAPTSALTASSTHVTTALSHFEGISKASRKRGRSLDSTEDELLLKKMRPLTSPQTRDLATTSSSEPHLTTSPKSSPNKYKLLVPGLKFTERSLAGAVINTPFEHLPNDANIKSTIATQSPEPSIIPQPTTPVKLSTWQCTSATPEPPETPSFARTLHLFDTSVSMYKDDKGDEWMHDISIFKSTHGDGWAHNSLCKHCFSRSGKFSRIMTYGYETCGREECLEDYYWEPTVDSNY</sequence>
<feature type="compositionally biased region" description="Low complexity" evidence="1">
    <location>
        <begin position="193"/>
        <end position="205"/>
    </location>
</feature>
<organism evidence="2 3">
    <name type="scientific">Cochliobolus heterostrophus (strain C5 / ATCC 48332 / race O)</name>
    <name type="common">Southern corn leaf blight fungus</name>
    <name type="synonym">Bipolaris maydis</name>
    <dbReference type="NCBI Taxonomy" id="701091"/>
    <lineage>
        <taxon>Eukaryota</taxon>
        <taxon>Fungi</taxon>
        <taxon>Dikarya</taxon>
        <taxon>Ascomycota</taxon>
        <taxon>Pezizomycotina</taxon>
        <taxon>Dothideomycetes</taxon>
        <taxon>Pleosporomycetidae</taxon>
        <taxon>Pleosporales</taxon>
        <taxon>Pleosporineae</taxon>
        <taxon>Pleosporaceae</taxon>
        <taxon>Bipolaris</taxon>
    </lineage>
</organism>
<evidence type="ECO:0000256" key="1">
    <source>
        <dbReference type="SAM" id="MobiDB-lite"/>
    </source>
</evidence>
<keyword evidence="3" id="KW-1185">Reference proteome</keyword>
<accession>M2STU4</accession>
<reference evidence="3" key="2">
    <citation type="journal article" date="2013" name="PLoS Genet.">
        <title>Comparative genome structure, secondary metabolite, and effector coding capacity across Cochliobolus pathogens.</title>
        <authorList>
            <person name="Condon B.J."/>
            <person name="Leng Y."/>
            <person name="Wu D."/>
            <person name="Bushley K.E."/>
            <person name="Ohm R.A."/>
            <person name="Otillar R."/>
            <person name="Martin J."/>
            <person name="Schackwitz W."/>
            <person name="Grimwood J."/>
            <person name="MohdZainudin N."/>
            <person name="Xue C."/>
            <person name="Wang R."/>
            <person name="Manning V.A."/>
            <person name="Dhillon B."/>
            <person name="Tu Z.J."/>
            <person name="Steffenson B.J."/>
            <person name="Salamov A."/>
            <person name="Sun H."/>
            <person name="Lowry S."/>
            <person name="LaButti K."/>
            <person name="Han J."/>
            <person name="Copeland A."/>
            <person name="Lindquist E."/>
            <person name="Barry K."/>
            <person name="Schmutz J."/>
            <person name="Baker S.E."/>
            <person name="Ciuffetti L.M."/>
            <person name="Grigoriev I.V."/>
            <person name="Zhong S."/>
            <person name="Turgeon B.G."/>
        </authorList>
    </citation>
    <scope>NUCLEOTIDE SEQUENCE [LARGE SCALE GENOMIC DNA]</scope>
    <source>
        <strain evidence="3">C5 / ATCC 48332 / race O</strain>
    </source>
</reference>
<feature type="compositionally biased region" description="Basic and acidic residues" evidence="1">
    <location>
        <begin position="72"/>
        <end position="85"/>
    </location>
</feature>
<evidence type="ECO:0000313" key="2">
    <source>
        <dbReference type="EMBL" id="EMD88780.1"/>
    </source>
</evidence>
<proteinExistence type="predicted"/>
<feature type="region of interest" description="Disordered" evidence="1">
    <location>
        <begin position="1"/>
        <end position="122"/>
    </location>
</feature>
<feature type="compositionally biased region" description="Polar residues" evidence="1">
    <location>
        <begin position="98"/>
        <end position="118"/>
    </location>
</feature>
<feature type="compositionally biased region" description="Polar residues" evidence="1">
    <location>
        <begin position="1"/>
        <end position="15"/>
    </location>
</feature>
<gene>
    <name evidence="2" type="ORF">COCHEDRAFT_1182099</name>
</gene>
<dbReference type="EMBL" id="KB445580">
    <property type="protein sequence ID" value="EMD88780.1"/>
    <property type="molecule type" value="Genomic_DNA"/>
</dbReference>
<evidence type="ECO:0000313" key="3">
    <source>
        <dbReference type="Proteomes" id="UP000016936"/>
    </source>
</evidence>
<feature type="region of interest" description="Disordered" evidence="1">
    <location>
        <begin position="175"/>
        <end position="208"/>
    </location>
</feature>
<dbReference type="Proteomes" id="UP000016936">
    <property type="component" value="Unassembled WGS sequence"/>
</dbReference>
<dbReference type="OMA" id="NIHGEEW"/>
<feature type="compositionally biased region" description="Polar residues" evidence="1">
    <location>
        <begin position="37"/>
        <end position="49"/>
    </location>
</feature>
<reference evidence="2 3" key="1">
    <citation type="journal article" date="2012" name="PLoS Pathog.">
        <title>Diverse lifestyles and strategies of plant pathogenesis encoded in the genomes of eighteen Dothideomycetes fungi.</title>
        <authorList>
            <person name="Ohm R.A."/>
            <person name="Feau N."/>
            <person name="Henrissat B."/>
            <person name="Schoch C.L."/>
            <person name="Horwitz B.A."/>
            <person name="Barry K.W."/>
            <person name="Condon B.J."/>
            <person name="Copeland A.C."/>
            <person name="Dhillon B."/>
            <person name="Glaser F."/>
            <person name="Hesse C.N."/>
            <person name="Kosti I."/>
            <person name="LaButti K."/>
            <person name="Lindquist E.A."/>
            <person name="Lucas S."/>
            <person name="Salamov A.A."/>
            <person name="Bradshaw R.E."/>
            <person name="Ciuffetti L."/>
            <person name="Hamelin R.C."/>
            <person name="Kema G.H.J."/>
            <person name="Lawrence C."/>
            <person name="Scott J.A."/>
            <person name="Spatafora J.W."/>
            <person name="Turgeon B.G."/>
            <person name="de Wit P.J.G.M."/>
            <person name="Zhong S."/>
            <person name="Goodwin S.B."/>
            <person name="Grigoriev I.V."/>
        </authorList>
    </citation>
    <scope>NUCLEOTIDE SEQUENCE [LARGE SCALE GENOMIC DNA]</scope>
    <source>
        <strain evidence="3">C5 / ATCC 48332 / race O</strain>
    </source>
</reference>